<accession>A0ABM7T1X8</accession>
<feature type="domain" description="Insertion element IS150 protein InsJ-like helix-turn-helix" evidence="3">
    <location>
        <begin position="11"/>
        <end position="59"/>
    </location>
</feature>
<gene>
    <name evidence="4" type="ORF">psyc5s11_09650</name>
</gene>
<dbReference type="InterPro" id="IPR055247">
    <property type="entry name" value="InsJ-like_HTH"/>
</dbReference>
<dbReference type="SUPFAM" id="SSF46689">
    <property type="entry name" value="Homeodomain-like"/>
    <property type="match status" value="1"/>
</dbReference>
<keyword evidence="5" id="KW-1185">Reference proteome</keyword>
<organism evidence="4 5">
    <name type="scientific">Clostridium gelidum</name>
    <dbReference type="NCBI Taxonomy" id="704125"/>
    <lineage>
        <taxon>Bacteria</taxon>
        <taxon>Bacillati</taxon>
        <taxon>Bacillota</taxon>
        <taxon>Clostridia</taxon>
        <taxon>Eubacteriales</taxon>
        <taxon>Clostridiaceae</taxon>
        <taxon>Clostridium</taxon>
    </lineage>
</organism>
<dbReference type="InterPro" id="IPR010921">
    <property type="entry name" value="Trp_repressor/repl_initiator"/>
</dbReference>
<dbReference type="InterPro" id="IPR036388">
    <property type="entry name" value="WH-like_DNA-bd_sf"/>
</dbReference>
<reference evidence="5" key="1">
    <citation type="submission" date="2021-07" db="EMBL/GenBank/DDBJ databases">
        <title>Complete genome sequencing of a Clostridium isolate.</title>
        <authorList>
            <person name="Ueki A."/>
            <person name="Tonouchi A."/>
        </authorList>
    </citation>
    <scope>NUCLEOTIDE SEQUENCE [LARGE SCALE GENOMIC DNA]</scope>
    <source>
        <strain evidence="5">C5S11</strain>
    </source>
</reference>
<dbReference type="RefSeq" id="WP_224036545.1">
    <property type="nucleotide sequence ID" value="NZ_AP024849.1"/>
</dbReference>
<dbReference type="PANTHER" id="PTHR33795:SF1">
    <property type="entry name" value="INSERTION ELEMENT IS150 PROTEIN INSJ"/>
    <property type="match status" value="1"/>
</dbReference>
<sequence length="226" mass="26893">MSRKAKYSLIEKLKAIEEYISDEKGATQIIHELSIDQSTFYEWVRKYRHNGLERLKASSTNKYYSDSVKITAVKDYLDGKGSLRNICGIYRISSTYVLRNWIKKYNSHKTFKSHNKQGDRIMTNGRKTTYEERIEIVAFCISNNDDYQATADKFKVSYQQVYTWVRKYKANGYEELMDRRGKRKEADELTESDKLSAQLKLIEAENRRLQMENDFLKKLKEVERRR</sequence>
<name>A0ABM7T1X8_9CLOT</name>
<evidence type="ECO:0000313" key="4">
    <source>
        <dbReference type="EMBL" id="BCZ44898.1"/>
    </source>
</evidence>
<dbReference type="Gene3D" id="1.10.10.10">
    <property type="entry name" value="Winged helix-like DNA-binding domain superfamily/Winged helix DNA-binding domain"/>
    <property type="match status" value="3"/>
</dbReference>
<proteinExistence type="inferred from homology"/>
<comment type="similarity">
    <text evidence="1">Belongs to the IS150/IS1296 orfA family.</text>
</comment>
<protein>
    <submittedName>
        <fullName evidence="4">Transposase</fullName>
    </submittedName>
</protein>
<dbReference type="EMBL" id="AP024849">
    <property type="protein sequence ID" value="BCZ44898.1"/>
    <property type="molecule type" value="Genomic_DNA"/>
</dbReference>
<dbReference type="InterPro" id="IPR052057">
    <property type="entry name" value="IS150/IS1296_orfA-like"/>
</dbReference>
<evidence type="ECO:0000259" key="3">
    <source>
        <dbReference type="Pfam" id="PF13518"/>
    </source>
</evidence>
<feature type="coiled-coil region" evidence="2">
    <location>
        <begin position="192"/>
        <end position="226"/>
    </location>
</feature>
<dbReference type="SUPFAM" id="SSF48295">
    <property type="entry name" value="TrpR-like"/>
    <property type="match status" value="2"/>
</dbReference>
<keyword evidence="2" id="KW-0175">Coiled coil</keyword>
<dbReference type="Pfam" id="PF13518">
    <property type="entry name" value="HTH_28"/>
    <property type="match status" value="2"/>
</dbReference>
<dbReference type="Proteomes" id="UP000824633">
    <property type="component" value="Chromosome"/>
</dbReference>
<evidence type="ECO:0000256" key="2">
    <source>
        <dbReference type="SAM" id="Coils"/>
    </source>
</evidence>
<dbReference type="InterPro" id="IPR009057">
    <property type="entry name" value="Homeodomain-like_sf"/>
</dbReference>
<feature type="domain" description="Insertion element IS150 protein InsJ-like helix-turn-helix" evidence="3">
    <location>
        <begin position="132"/>
        <end position="184"/>
    </location>
</feature>
<evidence type="ECO:0000256" key="1">
    <source>
        <dbReference type="ARBA" id="ARBA00038232"/>
    </source>
</evidence>
<evidence type="ECO:0000313" key="5">
    <source>
        <dbReference type="Proteomes" id="UP000824633"/>
    </source>
</evidence>
<dbReference type="PANTHER" id="PTHR33795">
    <property type="entry name" value="INSERTION ELEMENT IS150 PROTEIN INSJ"/>
    <property type="match status" value="1"/>
</dbReference>